<dbReference type="EMBL" id="LR877151">
    <property type="protein sequence ID" value="CAD2216543.1"/>
    <property type="molecule type" value="Genomic_DNA"/>
</dbReference>
<keyword evidence="8" id="KW-1185">Reference proteome</keyword>
<sequence length="222" mass="25133">MSTIITEEMVLAKEAENEERRKEIQKARKSMPSTAEPDPNFPPECCCVKPLIYHNIKEEIPSHMQRFMYILCGLYLSLLVLIVYNIVVSLLCFIFHAAALQFGLSFLYLLGLPGSFIVWYFNCYSALARASRVRQVFAIAGLFIGFLFDAWMAIGVTNFGGCGWIMFISVMGFPPTMITVLIAAILWTLHGIAMFIMFVRFWKASNSILKKGARFNASVEII</sequence>
<evidence type="ECO:0000256" key="3">
    <source>
        <dbReference type="ARBA" id="ARBA00022989"/>
    </source>
</evidence>
<dbReference type="GO" id="GO:0055038">
    <property type="term" value="C:recycling endosome membrane"/>
    <property type="evidence" value="ECO:0007669"/>
    <property type="project" value="TreeGrafter"/>
</dbReference>
<feature type="transmembrane region" description="Helical" evidence="6">
    <location>
        <begin position="136"/>
        <end position="157"/>
    </location>
</feature>
<dbReference type="VEuPathDB" id="TriTrypDB:ADEAN_000400500"/>
<evidence type="ECO:0000313" key="7">
    <source>
        <dbReference type="EMBL" id="CAD2216543.1"/>
    </source>
</evidence>
<comment type="subcellular location">
    <subcellularLocation>
        <location evidence="1">Membrane</location>
        <topology evidence="1">Multi-pass membrane protein</topology>
    </subcellularLocation>
</comment>
<evidence type="ECO:0000256" key="5">
    <source>
        <dbReference type="SAM" id="MobiDB-lite"/>
    </source>
</evidence>
<evidence type="ECO:0000256" key="4">
    <source>
        <dbReference type="ARBA" id="ARBA00023136"/>
    </source>
</evidence>
<gene>
    <name evidence="7" type="ORF">ADEAN_000400500</name>
</gene>
<dbReference type="GO" id="GO:0015031">
    <property type="term" value="P:protein transport"/>
    <property type="evidence" value="ECO:0007669"/>
    <property type="project" value="InterPro"/>
</dbReference>
<dbReference type="OrthoDB" id="242866at2759"/>
<protein>
    <submittedName>
        <fullName evidence="7">SCAMP family, putative</fullName>
    </submittedName>
</protein>
<name>A0A7G2CCV2_9TRYP</name>
<dbReference type="Pfam" id="PF04144">
    <property type="entry name" value="SCAMP"/>
    <property type="match status" value="1"/>
</dbReference>
<dbReference type="GO" id="GO:0032588">
    <property type="term" value="C:trans-Golgi network membrane"/>
    <property type="evidence" value="ECO:0007669"/>
    <property type="project" value="TreeGrafter"/>
</dbReference>
<dbReference type="PANTHER" id="PTHR10687">
    <property type="entry name" value="SECRETORY CARRIER-ASSOCIATED MEMBRANE PROTEIN SCAMP"/>
    <property type="match status" value="1"/>
</dbReference>
<reference evidence="7 8" key="1">
    <citation type="submission" date="2020-08" db="EMBL/GenBank/DDBJ databases">
        <authorList>
            <person name="Newling K."/>
            <person name="Davey J."/>
            <person name="Forrester S."/>
        </authorList>
    </citation>
    <scope>NUCLEOTIDE SEQUENCE [LARGE SCALE GENOMIC DNA]</scope>
    <source>
        <strain evidence="8">Crithidia deanei Carvalho (ATCC PRA-265)</strain>
    </source>
</reference>
<feature type="region of interest" description="Disordered" evidence="5">
    <location>
        <begin position="14"/>
        <end position="38"/>
    </location>
</feature>
<dbReference type="PANTHER" id="PTHR10687:SF2">
    <property type="entry name" value="SECRETORY CARRIER-ASSOCIATED MEMBRANE PROTEIN"/>
    <property type="match status" value="1"/>
</dbReference>
<feature type="transmembrane region" description="Helical" evidence="6">
    <location>
        <begin position="106"/>
        <end position="124"/>
    </location>
</feature>
<evidence type="ECO:0000256" key="2">
    <source>
        <dbReference type="ARBA" id="ARBA00022692"/>
    </source>
</evidence>
<proteinExistence type="predicted"/>
<feature type="transmembrane region" description="Helical" evidence="6">
    <location>
        <begin position="67"/>
        <end position="100"/>
    </location>
</feature>
<organism evidence="7 8">
    <name type="scientific">Angomonas deanei</name>
    <dbReference type="NCBI Taxonomy" id="59799"/>
    <lineage>
        <taxon>Eukaryota</taxon>
        <taxon>Discoba</taxon>
        <taxon>Euglenozoa</taxon>
        <taxon>Kinetoplastea</taxon>
        <taxon>Metakinetoplastina</taxon>
        <taxon>Trypanosomatida</taxon>
        <taxon>Trypanosomatidae</taxon>
        <taxon>Strigomonadinae</taxon>
        <taxon>Angomonas</taxon>
    </lineage>
</organism>
<keyword evidence="4 6" id="KW-0472">Membrane</keyword>
<feature type="compositionally biased region" description="Basic and acidic residues" evidence="5">
    <location>
        <begin position="14"/>
        <end position="26"/>
    </location>
</feature>
<keyword evidence="3 6" id="KW-1133">Transmembrane helix</keyword>
<dbReference type="AlphaFoldDB" id="A0A7G2CCV2"/>
<dbReference type="InterPro" id="IPR007273">
    <property type="entry name" value="SCAMP"/>
</dbReference>
<accession>A0A7G2CCV2</accession>
<dbReference type="Proteomes" id="UP000515908">
    <property type="component" value="Chromosome 07"/>
</dbReference>
<keyword evidence="2 6" id="KW-0812">Transmembrane</keyword>
<evidence type="ECO:0000313" key="8">
    <source>
        <dbReference type="Proteomes" id="UP000515908"/>
    </source>
</evidence>
<evidence type="ECO:0000256" key="6">
    <source>
        <dbReference type="SAM" id="Phobius"/>
    </source>
</evidence>
<evidence type="ECO:0000256" key="1">
    <source>
        <dbReference type="ARBA" id="ARBA00004141"/>
    </source>
</evidence>
<feature type="transmembrane region" description="Helical" evidence="6">
    <location>
        <begin position="177"/>
        <end position="202"/>
    </location>
</feature>